<sequence length="132" mass="14505">MHSRKKIALSLCVLYLFSVMGIALSLHFCGNKLDAIGFTQTAGCKMCKSAEKKTTENKCCKNTAVDVKVTDSHQSSVKTVVPKSLSLSLLFSPMVSRLLNLLMPRLFDYVALHVPPPSGKVSAYVLHCVFRN</sequence>
<reference evidence="1 2" key="1">
    <citation type="submission" date="2019-03" db="EMBL/GenBank/DDBJ databases">
        <title>Genomic Encyclopedia of Archaeal and Bacterial Type Strains, Phase II (KMG-II): from individual species to whole genera.</title>
        <authorList>
            <person name="Goeker M."/>
        </authorList>
    </citation>
    <scope>NUCLEOTIDE SEQUENCE [LARGE SCALE GENOMIC DNA]</scope>
    <source>
        <strain evidence="1 2">DSM 19034</strain>
    </source>
</reference>
<gene>
    <name evidence="1" type="ORF">CLV32_4441</name>
</gene>
<comment type="caution">
    <text evidence="1">The sequence shown here is derived from an EMBL/GenBank/DDBJ whole genome shotgun (WGS) entry which is preliminary data.</text>
</comment>
<evidence type="ECO:0000313" key="2">
    <source>
        <dbReference type="Proteomes" id="UP000295499"/>
    </source>
</evidence>
<evidence type="ECO:0000313" key="1">
    <source>
        <dbReference type="EMBL" id="TDO19202.1"/>
    </source>
</evidence>
<name>A0A4R6IB93_9SPHI</name>
<accession>A0A4R6IB93</accession>
<organism evidence="1 2">
    <name type="scientific">Pedobacter duraquae</name>
    <dbReference type="NCBI Taxonomy" id="425511"/>
    <lineage>
        <taxon>Bacteria</taxon>
        <taxon>Pseudomonadati</taxon>
        <taxon>Bacteroidota</taxon>
        <taxon>Sphingobacteriia</taxon>
        <taxon>Sphingobacteriales</taxon>
        <taxon>Sphingobacteriaceae</taxon>
        <taxon>Pedobacter</taxon>
    </lineage>
</organism>
<proteinExistence type="predicted"/>
<dbReference type="EMBL" id="SNWM01000007">
    <property type="protein sequence ID" value="TDO19202.1"/>
    <property type="molecule type" value="Genomic_DNA"/>
</dbReference>
<dbReference type="Proteomes" id="UP000295499">
    <property type="component" value="Unassembled WGS sequence"/>
</dbReference>
<dbReference type="Pfam" id="PF26622">
    <property type="entry name" value="DUF8199"/>
    <property type="match status" value="1"/>
</dbReference>
<dbReference type="NCBIfam" id="NF047658">
    <property type="entry name" value="HYC_CC_PP"/>
    <property type="match status" value="1"/>
</dbReference>
<keyword evidence="2" id="KW-1185">Reference proteome</keyword>
<dbReference type="InterPro" id="IPR058512">
    <property type="entry name" value="DUF8199"/>
</dbReference>
<dbReference type="AlphaFoldDB" id="A0A4R6IB93"/>
<protein>
    <submittedName>
        <fullName evidence="1">Uncharacterized protein</fullName>
    </submittedName>
</protein>
<dbReference type="InterPro" id="IPR058060">
    <property type="entry name" value="HYC_CC_PP"/>
</dbReference>